<dbReference type="Gene3D" id="2.30.29.30">
    <property type="entry name" value="Pleckstrin-homology domain (PH domain)/Phosphotyrosine-binding domain (PTB)"/>
    <property type="match status" value="1"/>
</dbReference>
<dbReference type="SUPFAM" id="SSF50729">
    <property type="entry name" value="PH domain-like"/>
    <property type="match status" value="1"/>
</dbReference>
<dbReference type="STRING" id="55544.A0A4D9EP03"/>
<dbReference type="PROSITE" id="PS50003">
    <property type="entry name" value="PH_DOMAIN"/>
    <property type="match status" value="1"/>
</dbReference>
<name>A0A4D9EP03_9SAUR</name>
<reference evidence="3 4" key="2">
    <citation type="submission" date="2019-04" db="EMBL/GenBank/DDBJ databases">
        <title>The genome sequence of big-headed turtle.</title>
        <authorList>
            <person name="Gong S."/>
        </authorList>
    </citation>
    <scope>NUCLEOTIDE SEQUENCE [LARGE SCALE GENOMIC DNA]</scope>
    <source>
        <strain evidence="3">DO16091913</strain>
        <tissue evidence="3">Muscle</tissue>
    </source>
</reference>
<feature type="compositionally biased region" description="Polar residues" evidence="1">
    <location>
        <begin position="144"/>
        <end position="162"/>
    </location>
</feature>
<evidence type="ECO:0000256" key="1">
    <source>
        <dbReference type="SAM" id="MobiDB-lite"/>
    </source>
</evidence>
<dbReference type="OrthoDB" id="9900190at2759"/>
<feature type="region of interest" description="Disordered" evidence="1">
    <location>
        <begin position="139"/>
        <end position="224"/>
    </location>
</feature>
<dbReference type="Proteomes" id="UP000297703">
    <property type="component" value="Unassembled WGS sequence"/>
</dbReference>
<keyword evidence="4" id="KW-1185">Reference proteome</keyword>
<proteinExistence type="predicted"/>
<organism evidence="3 4">
    <name type="scientific">Platysternon megacephalum</name>
    <name type="common">big-headed turtle</name>
    <dbReference type="NCBI Taxonomy" id="55544"/>
    <lineage>
        <taxon>Eukaryota</taxon>
        <taxon>Metazoa</taxon>
        <taxon>Chordata</taxon>
        <taxon>Craniata</taxon>
        <taxon>Vertebrata</taxon>
        <taxon>Euteleostomi</taxon>
        <taxon>Archelosauria</taxon>
        <taxon>Testudinata</taxon>
        <taxon>Testudines</taxon>
        <taxon>Cryptodira</taxon>
        <taxon>Durocryptodira</taxon>
        <taxon>Testudinoidea</taxon>
        <taxon>Platysternidae</taxon>
        <taxon>Platysternon</taxon>
    </lineage>
</organism>
<gene>
    <name evidence="3" type="ORF">DR999_PMT07107</name>
</gene>
<feature type="compositionally biased region" description="Polar residues" evidence="1">
    <location>
        <begin position="209"/>
        <end position="224"/>
    </location>
</feature>
<dbReference type="InterPro" id="IPR011993">
    <property type="entry name" value="PH-like_dom_sf"/>
</dbReference>
<feature type="domain" description="PH" evidence="2">
    <location>
        <begin position="21"/>
        <end position="136"/>
    </location>
</feature>
<dbReference type="PANTHER" id="PTHR47014:SF1">
    <property type="entry name" value="PLECKSTRIN HOMOLOGY DOMAIN-CONTAINING FAMILY S MEMBER 1"/>
    <property type="match status" value="1"/>
</dbReference>
<accession>A0A4D9EP03</accession>
<dbReference type="SMART" id="SM00233">
    <property type="entry name" value="PH"/>
    <property type="match status" value="1"/>
</dbReference>
<reference evidence="3 4" key="1">
    <citation type="submission" date="2019-04" db="EMBL/GenBank/DDBJ databases">
        <title>Draft genome of the big-headed turtle Platysternon megacephalum.</title>
        <authorList>
            <person name="Gong S."/>
        </authorList>
    </citation>
    <scope>NUCLEOTIDE SEQUENCE [LARGE SCALE GENOMIC DNA]</scope>
    <source>
        <strain evidence="3">DO16091913</strain>
        <tissue evidence="3">Muscle</tissue>
    </source>
</reference>
<dbReference type="AlphaFoldDB" id="A0A4D9EP03"/>
<comment type="caution">
    <text evidence="3">The sequence shown here is derived from an EMBL/GenBank/DDBJ whole genome shotgun (WGS) entry which is preliminary data.</text>
</comment>
<feature type="compositionally biased region" description="Basic and acidic residues" evidence="1">
    <location>
        <begin position="189"/>
        <end position="198"/>
    </location>
</feature>
<evidence type="ECO:0000313" key="3">
    <source>
        <dbReference type="EMBL" id="TFK09893.1"/>
    </source>
</evidence>
<dbReference type="InterPro" id="IPR042986">
    <property type="entry name" value="PLEKHS1"/>
</dbReference>
<dbReference type="EMBL" id="QXTE01000048">
    <property type="protein sequence ID" value="TFK09893.1"/>
    <property type="molecule type" value="Genomic_DNA"/>
</dbReference>
<evidence type="ECO:0000259" key="2">
    <source>
        <dbReference type="PROSITE" id="PS50003"/>
    </source>
</evidence>
<dbReference type="InterPro" id="IPR001849">
    <property type="entry name" value="PH_domain"/>
</dbReference>
<sequence length="462" mass="52023">MAFKSTKNSTGNQVTFFQDDEVCKHGDFIKSPPPQLFTTQSSWKKRCFTLCKSSERCYTLKYLKGQQIKGFIAIDQISNIEIGISNYEKMTAVRKMFKCHPEEVLSINTESRDYYLIGKDREQVEDWFTSLSSARMEAKEDGCSAQNQNPAAQRSKGRSLSSPPAFDETVMSTHKEIPSDCSEVEDPTDDKKRPHSDPGSRGLPEQQPRHSSPTPLLPSLNNNSEKTSISQLLLDSDENTGEEEEEYYASPSSILAQLESELSSDSPVQSHNPMENEDHLSRKLYVSMKPLLPEEKLQPTCRSDEFLTLPRSQENSIDLRNCEADGNQQQLMQSSTNKQLTQERKPNVLSLSVVQLSIIINKVTDDSQLQEVDICIPHADVTSNLTLIEAAGQICVSHWKGPYRLGCIFHHGDHIVAVNDLCTQSIDEVSLFVSRSRRKEVKLTVRRIPDSDIFHIKGCSCA</sequence>
<dbReference type="PANTHER" id="PTHR47014">
    <property type="entry name" value="PLECKSTRIN HOMOLOGY DOMAIN-CONTAINING FAMILY S MEMBER 1"/>
    <property type="match status" value="1"/>
</dbReference>
<protein>
    <submittedName>
        <fullName evidence="3">Dystrophin</fullName>
    </submittedName>
</protein>
<evidence type="ECO:0000313" key="4">
    <source>
        <dbReference type="Proteomes" id="UP000297703"/>
    </source>
</evidence>